<comment type="caution">
    <text evidence="2">The sequence shown here is derived from an EMBL/GenBank/DDBJ whole genome shotgun (WGS) entry which is preliminary data.</text>
</comment>
<evidence type="ECO:0000313" key="3">
    <source>
        <dbReference type="Proteomes" id="UP001150924"/>
    </source>
</evidence>
<organism evidence="2 3">
    <name type="scientific">Nannocystis pusilla</name>
    <dbReference type="NCBI Taxonomy" id="889268"/>
    <lineage>
        <taxon>Bacteria</taxon>
        <taxon>Pseudomonadati</taxon>
        <taxon>Myxococcota</taxon>
        <taxon>Polyangia</taxon>
        <taxon>Nannocystales</taxon>
        <taxon>Nannocystaceae</taxon>
        <taxon>Nannocystis</taxon>
    </lineage>
</organism>
<proteinExistence type="predicted"/>
<evidence type="ECO:0000313" key="2">
    <source>
        <dbReference type="EMBL" id="MCY1010770.1"/>
    </source>
</evidence>
<dbReference type="Proteomes" id="UP001150924">
    <property type="component" value="Unassembled WGS sequence"/>
</dbReference>
<evidence type="ECO:0000256" key="1">
    <source>
        <dbReference type="SAM" id="MobiDB-lite"/>
    </source>
</evidence>
<accession>A0A9X3EWS1</accession>
<feature type="region of interest" description="Disordered" evidence="1">
    <location>
        <begin position="1"/>
        <end position="27"/>
    </location>
</feature>
<keyword evidence="3" id="KW-1185">Reference proteome</keyword>
<gene>
    <name evidence="2" type="ORF">OV079_35445</name>
</gene>
<name>A0A9X3EWS1_9BACT</name>
<dbReference type="EMBL" id="JAPNKE010000002">
    <property type="protein sequence ID" value="MCY1010770.1"/>
    <property type="molecule type" value="Genomic_DNA"/>
</dbReference>
<dbReference type="AlphaFoldDB" id="A0A9X3EWS1"/>
<reference evidence="2" key="1">
    <citation type="submission" date="2022-11" db="EMBL/GenBank/DDBJ databases">
        <title>Minimal conservation of predation-associated metabolite biosynthetic gene clusters underscores biosynthetic potential of Myxococcota including descriptions for ten novel species: Archangium lansinium sp. nov., Myxococcus landrumus sp. nov., Nannocystis bai.</title>
        <authorList>
            <person name="Ahearne A."/>
            <person name="Stevens C."/>
            <person name="Phillips K."/>
        </authorList>
    </citation>
    <scope>NUCLEOTIDE SEQUENCE</scope>
    <source>
        <strain evidence="2">Na p29</strain>
    </source>
</reference>
<protein>
    <submittedName>
        <fullName evidence="2">Uncharacterized protein</fullName>
    </submittedName>
</protein>
<dbReference type="RefSeq" id="WP_267773859.1">
    <property type="nucleotide sequence ID" value="NZ_JAPNKE010000002.1"/>
</dbReference>
<sequence length="361" mass="37553">MSPGTDSTVTGPQPPTPGEGPEEPCFDGVVSGAETDVDCGGPVCPPCGPGQKCAGPWDCQGDLCVDNLCGPPPQCRVAADCPAEFCRQPLCDGGQCVYLDLDGDKCDDGDPCTDGDLCVAGKCAGVPRDCGGFDGPCQHAFCNPASGNCAVEFANEGEPCEDGLACTLDDFCAQGQCVGKPGPVSLFDFNDPGAWMTDPPWMIGPAFPSQCAVNGFEDPPEDHSPGGENMLAGAAIGGCLPDEPLPADACLTSPPIDALLLAQPVVLQYWSQLSAVPLPPRGPSSARVEAWSGKAWVPVFESKNEPLDEPVWTPHVFDLTPFVNPALKVRFCHHHPEPGLPPVAGWSVDDVYVGPPECQPP</sequence>